<feature type="transmembrane region" description="Helical" evidence="6">
    <location>
        <begin position="232"/>
        <end position="254"/>
    </location>
</feature>
<dbReference type="AlphaFoldDB" id="A0AAW1J2E0"/>
<keyword evidence="5 6" id="KW-0472">Membrane</keyword>
<gene>
    <name evidence="7" type="ORF">RND81_08G040300</name>
</gene>
<proteinExistence type="inferred from homology"/>
<dbReference type="InterPro" id="IPR044991">
    <property type="entry name" value="TET_plant"/>
</dbReference>
<organism evidence="7 8">
    <name type="scientific">Saponaria officinalis</name>
    <name type="common">Common soapwort</name>
    <name type="synonym">Lychnis saponaria</name>
    <dbReference type="NCBI Taxonomy" id="3572"/>
    <lineage>
        <taxon>Eukaryota</taxon>
        <taxon>Viridiplantae</taxon>
        <taxon>Streptophyta</taxon>
        <taxon>Embryophyta</taxon>
        <taxon>Tracheophyta</taxon>
        <taxon>Spermatophyta</taxon>
        <taxon>Magnoliopsida</taxon>
        <taxon>eudicotyledons</taxon>
        <taxon>Gunneridae</taxon>
        <taxon>Pentapetalae</taxon>
        <taxon>Caryophyllales</taxon>
        <taxon>Caryophyllaceae</taxon>
        <taxon>Caryophylleae</taxon>
        <taxon>Saponaria</taxon>
    </lineage>
</organism>
<protein>
    <recommendedName>
        <fullName evidence="9">Senescence-associated protein</fullName>
    </recommendedName>
</protein>
<comment type="caution">
    <text evidence="7">The sequence shown here is derived from an EMBL/GenBank/DDBJ whole genome shotgun (WGS) entry which is preliminary data.</text>
</comment>
<dbReference type="EMBL" id="JBDFQZ010000008">
    <property type="protein sequence ID" value="KAK9697478.1"/>
    <property type="molecule type" value="Genomic_DNA"/>
</dbReference>
<dbReference type="GO" id="GO:0009734">
    <property type="term" value="P:auxin-activated signaling pathway"/>
    <property type="evidence" value="ECO:0007669"/>
    <property type="project" value="InterPro"/>
</dbReference>
<comment type="similarity">
    <text evidence="2">Belongs to the tetraspanin (TM4SF) family.</text>
</comment>
<evidence type="ECO:0000256" key="1">
    <source>
        <dbReference type="ARBA" id="ARBA00004141"/>
    </source>
</evidence>
<dbReference type="InterPro" id="IPR018499">
    <property type="entry name" value="Tetraspanin/Peripherin"/>
</dbReference>
<accession>A0AAW1J2E0</accession>
<feature type="transmembrane region" description="Helical" evidence="6">
    <location>
        <begin position="71"/>
        <end position="95"/>
    </location>
</feature>
<name>A0AAW1J2E0_SAPOF</name>
<sequence>MRCSNNLVAFLNTLTFLLSIPILIGGIWLSHHASTDCEHYLEKPVIALAIFLMIVSLAGVVGACCRVNWLLWFYLLVMFILIIVLFVFTIFAFAVTNKGAGQVVSHRGYREYRLGDYSNWLQNKVNNQKNWARIKSCLIDGKVCLSLVDDKNTPATQFYAKNLSPIQSGCCKPPDNCQFQYMSPTNWTKNAVVDAANPDCNTWSNDQTALCYNCQSCKAGVLQNLKGHWKKVAVINIVFLVFLIIVYSIGCCAFRNNRWDNSNQWKPYGG</sequence>
<evidence type="ECO:0000313" key="7">
    <source>
        <dbReference type="EMBL" id="KAK9697478.1"/>
    </source>
</evidence>
<dbReference type="Proteomes" id="UP001443914">
    <property type="component" value="Unassembled WGS sequence"/>
</dbReference>
<evidence type="ECO:0000256" key="2">
    <source>
        <dbReference type="ARBA" id="ARBA00006840"/>
    </source>
</evidence>
<evidence type="ECO:0000256" key="4">
    <source>
        <dbReference type="ARBA" id="ARBA00022989"/>
    </source>
</evidence>
<keyword evidence="4 6" id="KW-1133">Transmembrane helix</keyword>
<evidence type="ECO:0000256" key="6">
    <source>
        <dbReference type="SAM" id="Phobius"/>
    </source>
</evidence>
<keyword evidence="8" id="KW-1185">Reference proteome</keyword>
<evidence type="ECO:0000313" key="8">
    <source>
        <dbReference type="Proteomes" id="UP001443914"/>
    </source>
</evidence>
<comment type="subcellular location">
    <subcellularLocation>
        <location evidence="1">Membrane</location>
        <topology evidence="1">Multi-pass membrane protein</topology>
    </subcellularLocation>
</comment>
<dbReference type="PANTHER" id="PTHR32191">
    <property type="entry name" value="TETRASPANIN-8-RELATED"/>
    <property type="match status" value="1"/>
</dbReference>
<reference evidence="7" key="1">
    <citation type="submission" date="2024-03" db="EMBL/GenBank/DDBJ databases">
        <title>WGS assembly of Saponaria officinalis var. Norfolk2.</title>
        <authorList>
            <person name="Jenkins J."/>
            <person name="Shu S."/>
            <person name="Grimwood J."/>
            <person name="Barry K."/>
            <person name="Goodstein D."/>
            <person name="Schmutz J."/>
            <person name="Leebens-Mack J."/>
            <person name="Osbourn A."/>
        </authorList>
    </citation>
    <scope>NUCLEOTIDE SEQUENCE [LARGE SCALE GENOMIC DNA]</scope>
    <source>
        <strain evidence="7">JIC</strain>
    </source>
</reference>
<dbReference type="GO" id="GO:0016020">
    <property type="term" value="C:membrane"/>
    <property type="evidence" value="ECO:0007669"/>
    <property type="project" value="UniProtKB-SubCell"/>
</dbReference>
<evidence type="ECO:0008006" key="9">
    <source>
        <dbReference type="Google" id="ProtNLM"/>
    </source>
</evidence>
<evidence type="ECO:0000256" key="5">
    <source>
        <dbReference type="ARBA" id="ARBA00023136"/>
    </source>
</evidence>
<dbReference type="Pfam" id="PF00335">
    <property type="entry name" value="Tetraspanin"/>
    <property type="match status" value="1"/>
</dbReference>
<evidence type="ECO:0000256" key="3">
    <source>
        <dbReference type="ARBA" id="ARBA00022692"/>
    </source>
</evidence>
<keyword evidence="3 6" id="KW-0812">Transmembrane</keyword>
<feature type="transmembrane region" description="Helical" evidence="6">
    <location>
        <begin position="7"/>
        <end position="29"/>
    </location>
</feature>
<feature type="transmembrane region" description="Helical" evidence="6">
    <location>
        <begin position="45"/>
        <end position="64"/>
    </location>
</feature>